<protein>
    <submittedName>
        <fullName evidence="1">Zinc-binding alcohol dehydrogenase family protein</fullName>
    </submittedName>
</protein>
<organism evidence="1 2">
    <name type="scientific">Actinomycetospora succinea</name>
    <dbReference type="NCBI Taxonomy" id="663603"/>
    <lineage>
        <taxon>Bacteria</taxon>
        <taxon>Bacillati</taxon>
        <taxon>Actinomycetota</taxon>
        <taxon>Actinomycetes</taxon>
        <taxon>Pseudonocardiales</taxon>
        <taxon>Pseudonocardiaceae</taxon>
        <taxon>Actinomycetospora</taxon>
    </lineage>
</organism>
<dbReference type="Proteomes" id="UP000295705">
    <property type="component" value="Unassembled WGS sequence"/>
</dbReference>
<proteinExistence type="predicted"/>
<dbReference type="Gene3D" id="3.90.180.10">
    <property type="entry name" value="Medium-chain alcohol dehydrogenases, catalytic domain"/>
    <property type="match status" value="1"/>
</dbReference>
<dbReference type="Pfam" id="PF13602">
    <property type="entry name" value="ADH_zinc_N_2"/>
    <property type="match status" value="1"/>
</dbReference>
<keyword evidence="2" id="KW-1185">Reference proteome</keyword>
<comment type="caution">
    <text evidence="1">The sequence shown here is derived from an EMBL/GenBank/DDBJ whole genome shotgun (WGS) entry which is preliminary data.</text>
</comment>
<evidence type="ECO:0000313" key="2">
    <source>
        <dbReference type="Proteomes" id="UP000295705"/>
    </source>
</evidence>
<gene>
    <name evidence="1" type="ORF">EV188_103724</name>
</gene>
<accession>A0A4R6VIG6</accession>
<dbReference type="EMBL" id="SNYO01000003">
    <property type="protein sequence ID" value="TDQ61217.1"/>
    <property type="molecule type" value="Genomic_DNA"/>
</dbReference>
<name>A0A4R6VIG6_9PSEU</name>
<reference evidence="1 2" key="1">
    <citation type="submission" date="2019-03" db="EMBL/GenBank/DDBJ databases">
        <title>Genomic Encyclopedia of Type Strains, Phase IV (KMG-IV): sequencing the most valuable type-strain genomes for metagenomic binning, comparative biology and taxonomic classification.</title>
        <authorList>
            <person name="Goeker M."/>
        </authorList>
    </citation>
    <scope>NUCLEOTIDE SEQUENCE [LARGE SCALE GENOMIC DNA]</scope>
    <source>
        <strain evidence="1 2">DSM 45775</strain>
    </source>
</reference>
<sequence length="46" mass="4935">MERTLAEAAEGRYRPVIGQTFPLARAADAHAAIAARETIAKTLLVL</sequence>
<dbReference type="AlphaFoldDB" id="A0A4R6VIG6"/>
<evidence type="ECO:0000313" key="1">
    <source>
        <dbReference type="EMBL" id="TDQ61217.1"/>
    </source>
</evidence>